<dbReference type="GO" id="GO:1901982">
    <property type="term" value="F:maltose binding"/>
    <property type="evidence" value="ECO:0007669"/>
    <property type="project" value="TreeGrafter"/>
</dbReference>
<dbReference type="PANTHER" id="PTHR30061">
    <property type="entry name" value="MALTOSE-BINDING PERIPLASMIC PROTEIN"/>
    <property type="match status" value="1"/>
</dbReference>
<reference evidence="4" key="1">
    <citation type="submission" date="2020-05" db="EMBL/GenBank/DDBJ databases">
        <authorList>
            <person name="Zhu T."/>
            <person name="Keshari N."/>
            <person name="Lu X."/>
        </authorList>
    </citation>
    <scope>NUCLEOTIDE SEQUENCE</scope>
    <source>
        <strain evidence="4">NK1-12</strain>
    </source>
</reference>
<proteinExistence type="inferred from homology"/>
<dbReference type="Pfam" id="PF01547">
    <property type="entry name" value="SBP_bac_1"/>
    <property type="match status" value="1"/>
</dbReference>
<protein>
    <submittedName>
        <fullName evidence="4">ABC transporter substrate-binding protein</fullName>
    </submittedName>
</protein>
<gene>
    <name evidence="4" type="ORF">HJG54_02305</name>
</gene>
<organism evidence="4">
    <name type="scientific">Leptolyngbya sp. NK1-12</name>
    <dbReference type="NCBI Taxonomy" id="2547451"/>
    <lineage>
        <taxon>Bacteria</taxon>
        <taxon>Bacillati</taxon>
        <taxon>Cyanobacteriota</taxon>
        <taxon>Cyanophyceae</taxon>
        <taxon>Leptolyngbyales</taxon>
        <taxon>Leptolyngbyaceae</taxon>
        <taxon>Leptolyngbya group</taxon>
        <taxon>Leptolyngbya</taxon>
    </lineage>
</organism>
<name>A0AA97AIF6_9CYAN</name>
<dbReference type="GO" id="GO:0055052">
    <property type="term" value="C:ATP-binding cassette (ABC) transporter complex, substrate-binding subunit-containing"/>
    <property type="evidence" value="ECO:0007669"/>
    <property type="project" value="TreeGrafter"/>
</dbReference>
<dbReference type="InterPro" id="IPR006059">
    <property type="entry name" value="SBP"/>
</dbReference>
<keyword evidence="3" id="KW-0732">Signal</keyword>
<dbReference type="CDD" id="cd14748">
    <property type="entry name" value="PBP2_UgpB"/>
    <property type="match status" value="1"/>
</dbReference>
<comment type="similarity">
    <text evidence="1">Belongs to the bacterial solute-binding protein 1 family.</text>
</comment>
<dbReference type="GO" id="GO:0015768">
    <property type="term" value="P:maltose transport"/>
    <property type="evidence" value="ECO:0007669"/>
    <property type="project" value="TreeGrafter"/>
</dbReference>
<keyword evidence="2" id="KW-0813">Transport</keyword>
<dbReference type="EMBL" id="CP053586">
    <property type="protein sequence ID" value="WNZ21812.1"/>
    <property type="molecule type" value="Genomic_DNA"/>
</dbReference>
<dbReference type="RefSeq" id="WP_316433120.1">
    <property type="nucleotide sequence ID" value="NZ_CP053586.1"/>
</dbReference>
<sequence length="420" mass="46188">MGYRRLQLFLLVVLTLGLVWACQGTAVNSGVTLKMSGWGASPSEQRLLQAVLRQFEATHPTIRVRFETIADQYMDVIKTRLIGDAAPDVFYLEAAEAPFLLDKNVLEPLDAYITPDFDLADFEPNLLDLFRHQGQLYGLPKDYSTLALFYNQQAFADAGIQQPPSTWDELITLAKQLTIDRNQDGRIDQYGFGVMAELPRLGYVIRAYGGEMVNANGYAAYGSEAAAQGLAQIVNPYRSQGSFVQPADVGSSSGSEQFGQGKAAMVIEGNWAIPFLQDTFPDLAFATSEVPTLNQQPGTMVYTVAYVMNRQSQHKAEAWQLIAYLTGKQGMKDWTSSGFALPTRKSVAAQLQYDRDPLRSALVAGVSYATPWQIGSYPSAVMNSFNNQFLSAMLGQQPLQQALEQAQREANAQIQAAEAS</sequence>
<dbReference type="PANTHER" id="PTHR30061:SF50">
    <property type="entry name" value="MALTOSE_MALTODEXTRIN-BINDING PERIPLASMIC PROTEIN"/>
    <property type="match status" value="1"/>
</dbReference>
<accession>A0AA97AIF6</accession>
<evidence type="ECO:0000256" key="1">
    <source>
        <dbReference type="ARBA" id="ARBA00008520"/>
    </source>
</evidence>
<dbReference type="GO" id="GO:0042956">
    <property type="term" value="P:maltodextrin transmembrane transport"/>
    <property type="evidence" value="ECO:0007669"/>
    <property type="project" value="TreeGrafter"/>
</dbReference>
<evidence type="ECO:0000256" key="2">
    <source>
        <dbReference type="ARBA" id="ARBA00022448"/>
    </source>
</evidence>
<dbReference type="Gene3D" id="3.40.190.10">
    <property type="entry name" value="Periplasmic binding protein-like II"/>
    <property type="match status" value="1"/>
</dbReference>
<dbReference type="SUPFAM" id="SSF53850">
    <property type="entry name" value="Periplasmic binding protein-like II"/>
    <property type="match status" value="1"/>
</dbReference>
<evidence type="ECO:0000313" key="4">
    <source>
        <dbReference type="EMBL" id="WNZ21812.1"/>
    </source>
</evidence>
<evidence type="ECO:0000256" key="3">
    <source>
        <dbReference type="ARBA" id="ARBA00022729"/>
    </source>
</evidence>
<dbReference type="AlphaFoldDB" id="A0AA97AIF6"/>